<dbReference type="EMBL" id="WHWC01000002">
    <property type="protein sequence ID" value="KAG8387689.1"/>
    <property type="molecule type" value="Genomic_DNA"/>
</dbReference>
<evidence type="ECO:0000256" key="4">
    <source>
        <dbReference type="SAM" id="MobiDB-lite"/>
    </source>
</evidence>
<feature type="region of interest" description="Disordered" evidence="4">
    <location>
        <begin position="482"/>
        <end position="519"/>
    </location>
</feature>
<evidence type="ECO:0000256" key="3">
    <source>
        <dbReference type="ARBA" id="ARBA00022833"/>
    </source>
</evidence>
<keyword evidence="2" id="KW-0863">Zinc-finger</keyword>
<dbReference type="AlphaFoldDB" id="A0AAV6XY12"/>
<evidence type="ECO:0000259" key="6">
    <source>
        <dbReference type="PROSITE" id="PS51292"/>
    </source>
</evidence>
<name>A0AAV6XY12_9LAMI</name>
<dbReference type="SUPFAM" id="SSF57850">
    <property type="entry name" value="RING/U-box"/>
    <property type="match status" value="1"/>
</dbReference>
<feature type="domain" description="RING-CH-type" evidence="6">
    <location>
        <begin position="310"/>
        <end position="374"/>
    </location>
</feature>
<dbReference type="SMART" id="SM00744">
    <property type="entry name" value="RINGv"/>
    <property type="match status" value="1"/>
</dbReference>
<dbReference type="PANTHER" id="PTHR46158:SF1">
    <property type="entry name" value="RING_U-BOX SUPERFAMILY PROTEIN"/>
    <property type="match status" value="1"/>
</dbReference>
<dbReference type="Proteomes" id="UP000826271">
    <property type="component" value="Unassembled WGS sequence"/>
</dbReference>
<evidence type="ECO:0000256" key="5">
    <source>
        <dbReference type="SAM" id="Phobius"/>
    </source>
</evidence>
<dbReference type="InterPro" id="IPR013083">
    <property type="entry name" value="Znf_RING/FYVE/PHD"/>
</dbReference>
<evidence type="ECO:0000313" key="7">
    <source>
        <dbReference type="EMBL" id="KAG8387689.1"/>
    </source>
</evidence>
<proteinExistence type="predicted"/>
<keyword evidence="1" id="KW-0479">Metal-binding</keyword>
<reference evidence="7" key="1">
    <citation type="submission" date="2019-10" db="EMBL/GenBank/DDBJ databases">
        <authorList>
            <person name="Zhang R."/>
            <person name="Pan Y."/>
            <person name="Wang J."/>
            <person name="Ma R."/>
            <person name="Yu S."/>
        </authorList>
    </citation>
    <scope>NUCLEOTIDE SEQUENCE</scope>
    <source>
        <strain evidence="7">LA-IB0</strain>
        <tissue evidence="7">Leaf</tissue>
    </source>
</reference>
<keyword evidence="5" id="KW-1133">Transmembrane helix</keyword>
<comment type="caution">
    <text evidence="7">The sequence shown here is derived from an EMBL/GenBank/DDBJ whole genome shotgun (WGS) entry which is preliminary data.</text>
</comment>
<organism evidence="7 8">
    <name type="scientific">Buddleja alternifolia</name>
    <dbReference type="NCBI Taxonomy" id="168488"/>
    <lineage>
        <taxon>Eukaryota</taxon>
        <taxon>Viridiplantae</taxon>
        <taxon>Streptophyta</taxon>
        <taxon>Embryophyta</taxon>
        <taxon>Tracheophyta</taxon>
        <taxon>Spermatophyta</taxon>
        <taxon>Magnoliopsida</taxon>
        <taxon>eudicotyledons</taxon>
        <taxon>Gunneridae</taxon>
        <taxon>Pentapetalae</taxon>
        <taxon>asterids</taxon>
        <taxon>lamiids</taxon>
        <taxon>Lamiales</taxon>
        <taxon>Scrophulariaceae</taxon>
        <taxon>Buddlejeae</taxon>
        <taxon>Buddleja</taxon>
    </lineage>
</organism>
<dbReference type="PROSITE" id="PS51292">
    <property type="entry name" value="ZF_RING_CH"/>
    <property type="match status" value="1"/>
</dbReference>
<feature type="transmembrane region" description="Helical" evidence="5">
    <location>
        <begin position="438"/>
        <end position="462"/>
    </location>
</feature>
<feature type="region of interest" description="Disordered" evidence="4">
    <location>
        <begin position="42"/>
        <end position="107"/>
    </location>
</feature>
<feature type="transmembrane region" description="Helical" evidence="5">
    <location>
        <begin position="413"/>
        <end position="432"/>
    </location>
</feature>
<feature type="transmembrane region" description="Helical" evidence="5">
    <location>
        <begin position="358"/>
        <end position="378"/>
    </location>
</feature>
<dbReference type="Pfam" id="PF12906">
    <property type="entry name" value="RINGv"/>
    <property type="match status" value="1"/>
</dbReference>
<sequence length="519" mass="57617">MDIESSRRRQQALSPHSPFLVHSINVNIFVCEMMSTEEKSRSISQLHDGRTACESETQAVDPLPKMIAENTKRTSSQQEKSLEMSEETSNSKQWRKPNLSLEIPNRASDISPQEFVQITMPTTPTPTPKRVNFHFSPSGSRVIASCEPSSTRGKSSIKNFLPKLSFKYRAGSNSDAEKAPNFDSVYSTVVKQDKPSIARSWSLSKIFTSTANRTSSLPVTWIGNSNPDSAHGGSINGGHPTLDRKDVRVISRSLSIPVINKEKCILRMNSFFRVIPSTPRAKDLDADVSLAVTGDDARTMAENNEANGEDIPEDEAVCRICFVELCEGGETLKMECSCKGELALAHQDCAIKWVWQDLPILVIVSMLGYFCFLEQLLAKKMDSSSIAISVPFSCLLGLLASMTSSLMVKRRFVWVYASIQFAFVVVFAHIFYNLVHVQAIVSIFLSTFAGFGIAMSGGTIIVEALRWRGRRRAITNQNEVRNELPPSRVPPPSQIATPSYISPRLHRNEEENPATFRGS</sequence>
<gene>
    <name evidence="7" type="ORF">BUALT_Bualt02G0047400</name>
</gene>
<keyword evidence="8" id="KW-1185">Reference proteome</keyword>
<evidence type="ECO:0000256" key="2">
    <source>
        <dbReference type="ARBA" id="ARBA00022771"/>
    </source>
</evidence>
<keyword evidence="3" id="KW-0862">Zinc</keyword>
<evidence type="ECO:0000256" key="1">
    <source>
        <dbReference type="ARBA" id="ARBA00022723"/>
    </source>
</evidence>
<dbReference type="Gene3D" id="3.30.40.10">
    <property type="entry name" value="Zinc/RING finger domain, C3HC4 (zinc finger)"/>
    <property type="match status" value="1"/>
</dbReference>
<keyword evidence="5" id="KW-0812">Transmembrane</keyword>
<feature type="compositionally biased region" description="Basic and acidic residues" evidence="4">
    <location>
        <begin position="42"/>
        <end position="53"/>
    </location>
</feature>
<accession>A0AAV6XY12</accession>
<feature type="transmembrane region" description="Helical" evidence="5">
    <location>
        <begin position="384"/>
        <end position="401"/>
    </location>
</feature>
<dbReference type="PANTHER" id="PTHR46158">
    <property type="entry name" value="OS02G0165000 PROTEIN"/>
    <property type="match status" value="1"/>
</dbReference>
<dbReference type="InterPro" id="IPR011016">
    <property type="entry name" value="Znf_RING-CH"/>
</dbReference>
<dbReference type="GO" id="GO:0008270">
    <property type="term" value="F:zinc ion binding"/>
    <property type="evidence" value="ECO:0007669"/>
    <property type="project" value="UniProtKB-KW"/>
</dbReference>
<evidence type="ECO:0000313" key="8">
    <source>
        <dbReference type="Proteomes" id="UP000826271"/>
    </source>
</evidence>
<keyword evidence="5" id="KW-0472">Membrane</keyword>
<protein>
    <recommendedName>
        <fullName evidence="6">RING-CH-type domain-containing protein</fullName>
    </recommendedName>
</protein>